<dbReference type="Pfam" id="PF00067">
    <property type="entry name" value="p450"/>
    <property type="match status" value="2"/>
</dbReference>
<comment type="cofactor">
    <cofactor evidence="7">
        <name>heme</name>
        <dbReference type="ChEBI" id="CHEBI:30413"/>
    </cofactor>
</comment>
<evidence type="ECO:0000256" key="5">
    <source>
        <dbReference type="ARBA" id="ARBA00023004"/>
    </source>
</evidence>
<evidence type="ECO:0000256" key="2">
    <source>
        <dbReference type="ARBA" id="ARBA00022617"/>
    </source>
</evidence>
<dbReference type="PANTHER" id="PTHR47955">
    <property type="entry name" value="CYTOCHROME P450 FAMILY 71 PROTEIN"/>
    <property type="match status" value="1"/>
</dbReference>
<evidence type="ECO:0000256" key="7">
    <source>
        <dbReference type="PIRSR" id="PIRSR602401-1"/>
    </source>
</evidence>
<name>A0A835EU67_9POAL</name>
<feature type="transmembrane region" description="Helical" evidence="9">
    <location>
        <begin position="204"/>
        <end position="224"/>
    </location>
</feature>
<feature type="transmembrane region" description="Helical" evidence="9">
    <location>
        <begin position="6"/>
        <end position="22"/>
    </location>
</feature>
<keyword evidence="9" id="KW-0812">Transmembrane</keyword>
<dbReference type="InterPro" id="IPR001128">
    <property type="entry name" value="Cyt_P450"/>
</dbReference>
<gene>
    <name evidence="10" type="ORF">HU200_023817</name>
</gene>
<dbReference type="OrthoDB" id="1470350at2759"/>
<dbReference type="PROSITE" id="PS00086">
    <property type="entry name" value="CYTOCHROME_P450"/>
    <property type="match status" value="1"/>
</dbReference>
<keyword evidence="4 8" id="KW-0560">Oxidoreductase</keyword>
<proteinExistence type="inferred from homology"/>
<dbReference type="PRINTS" id="PR00463">
    <property type="entry name" value="EP450I"/>
</dbReference>
<dbReference type="InterPro" id="IPR017972">
    <property type="entry name" value="Cyt_P450_CS"/>
</dbReference>
<evidence type="ECO:0000256" key="1">
    <source>
        <dbReference type="ARBA" id="ARBA00010617"/>
    </source>
</evidence>
<dbReference type="InterPro" id="IPR002401">
    <property type="entry name" value="Cyt_P450_E_grp-I"/>
</dbReference>
<comment type="similarity">
    <text evidence="1 8">Belongs to the cytochrome P450 family.</text>
</comment>
<evidence type="ECO:0000313" key="11">
    <source>
        <dbReference type="Proteomes" id="UP000636709"/>
    </source>
</evidence>
<evidence type="ECO:0000256" key="8">
    <source>
        <dbReference type="RuleBase" id="RU000461"/>
    </source>
</evidence>
<dbReference type="PRINTS" id="PR00385">
    <property type="entry name" value="P450"/>
</dbReference>
<evidence type="ECO:0000256" key="6">
    <source>
        <dbReference type="ARBA" id="ARBA00023033"/>
    </source>
</evidence>
<evidence type="ECO:0008006" key="12">
    <source>
        <dbReference type="Google" id="ProtNLM"/>
    </source>
</evidence>
<evidence type="ECO:0000256" key="9">
    <source>
        <dbReference type="SAM" id="Phobius"/>
    </source>
</evidence>
<sequence length="530" mass="59259">MELSTIWLLFLPIISLLILVRKSRADRKKSRRPPGPCGLPFIGSIHHLLTSQPQAALRDLAKKHGPVMYLRLGQVDAVVVSSPEAAREVLRANDISFASRPKLLGIDTICNGDLDIAFAPYGDYWRALRKLCTLELLSARKVKQFASIRDRETMSLVAEVQAAAAAAAGGEPVNVGELLVSFSNSITGMAMFGDRCSSERRERFLAAVAVALNLSSGFCVSDLFPSMLFVDVATGVRYRLQRAHRQLDQVLDEIIADSEARRRRNDDQGDRNREGEDDDLLSVLLRIRDEGEFEVPIKTTSSVAEWVMSELVKNPEMMAKAQAEVRQAFNNKNTCDHESNLHHLHYLSMVIKETMRLYPPLPLLLPRLCRETCDIGGFEVAKGTRVIVNAWAIARSPEYWDDSEKFNPERFEKIMADYKGTQFEYMPFGSGRRMCPGSGFGLASLELILARLLYHFDWSLPAELEQRQKEATNYTSLHFEYDDSRHGARRSGASAPEAQELPPLGPIMRARARELNYIMARGCGGPASGA</sequence>
<organism evidence="10 11">
    <name type="scientific">Digitaria exilis</name>
    <dbReference type="NCBI Taxonomy" id="1010633"/>
    <lineage>
        <taxon>Eukaryota</taxon>
        <taxon>Viridiplantae</taxon>
        <taxon>Streptophyta</taxon>
        <taxon>Embryophyta</taxon>
        <taxon>Tracheophyta</taxon>
        <taxon>Spermatophyta</taxon>
        <taxon>Magnoliopsida</taxon>
        <taxon>Liliopsida</taxon>
        <taxon>Poales</taxon>
        <taxon>Poaceae</taxon>
        <taxon>PACMAD clade</taxon>
        <taxon>Panicoideae</taxon>
        <taxon>Panicodae</taxon>
        <taxon>Paniceae</taxon>
        <taxon>Anthephorinae</taxon>
        <taxon>Digitaria</taxon>
    </lineage>
</organism>
<keyword evidence="5 7" id="KW-0408">Iron</keyword>
<keyword evidence="2 7" id="KW-0349">Heme</keyword>
<evidence type="ECO:0000313" key="10">
    <source>
        <dbReference type="EMBL" id="KAF8720561.1"/>
    </source>
</evidence>
<keyword evidence="6 8" id="KW-0503">Monooxygenase</keyword>
<evidence type="ECO:0000256" key="4">
    <source>
        <dbReference type="ARBA" id="ARBA00023002"/>
    </source>
</evidence>
<dbReference type="Proteomes" id="UP000636709">
    <property type="component" value="Unassembled WGS sequence"/>
</dbReference>
<dbReference type="CDD" id="cd11072">
    <property type="entry name" value="CYP71-like"/>
    <property type="match status" value="1"/>
</dbReference>
<keyword evidence="3 7" id="KW-0479">Metal-binding</keyword>
<dbReference type="GO" id="GO:0005506">
    <property type="term" value="F:iron ion binding"/>
    <property type="evidence" value="ECO:0007669"/>
    <property type="project" value="InterPro"/>
</dbReference>
<dbReference type="GO" id="GO:0004497">
    <property type="term" value="F:monooxygenase activity"/>
    <property type="evidence" value="ECO:0007669"/>
    <property type="project" value="UniProtKB-KW"/>
</dbReference>
<keyword evidence="9" id="KW-1133">Transmembrane helix</keyword>
<comment type="caution">
    <text evidence="10">The sequence shown here is derived from an EMBL/GenBank/DDBJ whole genome shotgun (WGS) entry which is preliminary data.</text>
</comment>
<dbReference type="GO" id="GO:0020037">
    <property type="term" value="F:heme binding"/>
    <property type="evidence" value="ECO:0007669"/>
    <property type="project" value="InterPro"/>
</dbReference>
<dbReference type="Gene3D" id="1.10.630.10">
    <property type="entry name" value="Cytochrome P450"/>
    <property type="match status" value="1"/>
</dbReference>
<protein>
    <recommendedName>
        <fullName evidence="12">Cytochrome P450</fullName>
    </recommendedName>
</protein>
<feature type="binding site" description="axial binding residue" evidence="7">
    <location>
        <position position="435"/>
    </location>
    <ligand>
        <name>heme</name>
        <dbReference type="ChEBI" id="CHEBI:30413"/>
    </ligand>
    <ligandPart>
        <name>Fe</name>
        <dbReference type="ChEBI" id="CHEBI:18248"/>
    </ligandPart>
</feature>
<evidence type="ECO:0000256" key="3">
    <source>
        <dbReference type="ARBA" id="ARBA00022723"/>
    </source>
</evidence>
<dbReference type="FunFam" id="1.10.630.10:FF:000043">
    <property type="entry name" value="Cytochrome P450 99A2"/>
    <property type="match status" value="1"/>
</dbReference>
<dbReference type="GO" id="GO:0016705">
    <property type="term" value="F:oxidoreductase activity, acting on paired donors, with incorporation or reduction of molecular oxygen"/>
    <property type="evidence" value="ECO:0007669"/>
    <property type="project" value="InterPro"/>
</dbReference>
<reference evidence="10" key="1">
    <citation type="submission" date="2020-07" db="EMBL/GenBank/DDBJ databases">
        <title>Genome sequence and genetic diversity analysis of an under-domesticated orphan crop, white fonio (Digitaria exilis).</title>
        <authorList>
            <person name="Bennetzen J.L."/>
            <person name="Chen S."/>
            <person name="Ma X."/>
            <person name="Wang X."/>
            <person name="Yssel A.E.J."/>
            <person name="Chaluvadi S.R."/>
            <person name="Johnson M."/>
            <person name="Gangashetty P."/>
            <person name="Hamidou F."/>
            <person name="Sanogo M.D."/>
            <person name="Zwaenepoel A."/>
            <person name="Wallace J."/>
            <person name="Van De Peer Y."/>
            <person name="Van Deynze A."/>
        </authorList>
    </citation>
    <scope>NUCLEOTIDE SEQUENCE</scope>
    <source>
        <tissue evidence="10">Leaves</tissue>
    </source>
</reference>
<dbReference type="PANTHER" id="PTHR47955:SF8">
    <property type="entry name" value="CYTOCHROME P450 71D11-LIKE"/>
    <property type="match status" value="1"/>
</dbReference>
<dbReference type="SUPFAM" id="SSF48264">
    <property type="entry name" value="Cytochrome P450"/>
    <property type="match status" value="1"/>
</dbReference>
<accession>A0A835EU67</accession>
<keyword evidence="9" id="KW-0472">Membrane</keyword>
<dbReference type="InterPro" id="IPR036396">
    <property type="entry name" value="Cyt_P450_sf"/>
</dbReference>
<keyword evidence="11" id="KW-1185">Reference proteome</keyword>
<dbReference type="EMBL" id="JACEFO010001695">
    <property type="protein sequence ID" value="KAF8720561.1"/>
    <property type="molecule type" value="Genomic_DNA"/>
</dbReference>
<dbReference type="AlphaFoldDB" id="A0A835EU67"/>